<dbReference type="InterPro" id="IPR050314">
    <property type="entry name" value="Glycosyl_Hydrlase_18"/>
</dbReference>
<dbReference type="PROSITE" id="PS01095">
    <property type="entry name" value="GH18_1"/>
    <property type="match status" value="1"/>
</dbReference>
<dbReference type="Proteomes" id="UP000510822">
    <property type="component" value="Chromosome"/>
</dbReference>
<dbReference type="AlphaFoldDB" id="A0A7D5VC05"/>
<keyword evidence="4" id="KW-0624">Polysaccharide degradation</keyword>
<keyword evidence="5" id="KW-0119">Carbohydrate metabolism</keyword>
<dbReference type="Gene3D" id="3.20.20.80">
    <property type="entry name" value="Glycosidases"/>
    <property type="match status" value="1"/>
</dbReference>
<dbReference type="GO" id="GO:0030246">
    <property type="term" value="F:carbohydrate binding"/>
    <property type="evidence" value="ECO:0007669"/>
    <property type="project" value="InterPro"/>
</dbReference>
<dbReference type="RefSeq" id="WP_180306651.1">
    <property type="nucleotide sequence ID" value="NZ_CP058952.1"/>
</dbReference>
<dbReference type="SUPFAM" id="SSF51445">
    <property type="entry name" value="(Trans)glycosidases"/>
    <property type="match status" value="1"/>
</dbReference>
<dbReference type="KEGG" id="cfon:HZU75_14125"/>
<dbReference type="PROSITE" id="PS51910">
    <property type="entry name" value="GH18_2"/>
    <property type="match status" value="1"/>
</dbReference>
<dbReference type="SUPFAM" id="SSF51055">
    <property type="entry name" value="Carbohydrate binding domain"/>
    <property type="match status" value="2"/>
</dbReference>
<dbReference type="PANTHER" id="PTHR11177:SF317">
    <property type="entry name" value="CHITINASE 12-RELATED"/>
    <property type="match status" value="1"/>
</dbReference>
<keyword evidence="9" id="KW-0732">Signal</keyword>
<dbReference type="PANTHER" id="PTHR11177">
    <property type="entry name" value="CHITINASE"/>
    <property type="match status" value="1"/>
</dbReference>
<dbReference type="SUPFAM" id="SSF54556">
    <property type="entry name" value="Chitinase insertion domain"/>
    <property type="match status" value="1"/>
</dbReference>
<evidence type="ECO:0000256" key="7">
    <source>
        <dbReference type="RuleBase" id="RU000489"/>
    </source>
</evidence>
<dbReference type="InterPro" id="IPR001579">
    <property type="entry name" value="Glyco_hydro_18_chit_AS"/>
</dbReference>
<feature type="domain" description="GH18" evidence="10">
    <location>
        <begin position="252"/>
        <end position="680"/>
    </location>
</feature>
<feature type="chain" id="PRO_5028805242" description="chitinase" evidence="9">
    <location>
        <begin position="22"/>
        <end position="680"/>
    </location>
</feature>
<dbReference type="Gene3D" id="3.10.50.10">
    <property type="match status" value="1"/>
</dbReference>
<feature type="region of interest" description="Disordered" evidence="8">
    <location>
        <begin position="59"/>
        <end position="91"/>
    </location>
</feature>
<dbReference type="CDD" id="cd06548">
    <property type="entry name" value="GH18_chitinase"/>
    <property type="match status" value="1"/>
</dbReference>
<dbReference type="InterPro" id="IPR036573">
    <property type="entry name" value="CBM_sf_5/12"/>
</dbReference>
<keyword evidence="4" id="KW-0146">Chitin degradation</keyword>
<feature type="compositionally biased region" description="Low complexity" evidence="8">
    <location>
        <begin position="197"/>
        <end position="249"/>
    </location>
</feature>
<name>A0A7D5VC05_9NEIS</name>
<dbReference type="SMART" id="SM00636">
    <property type="entry name" value="Glyco_18"/>
    <property type="match status" value="1"/>
</dbReference>
<evidence type="ECO:0000256" key="9">
    <source>
        <dbReference type="SAM" id="SignalP"/>
    </source>
</evidence>
<dbReference type="EC" id="3.2.1.14" evidence="2"/>
<feature type="region of interest" description="Disordered" evidence="8">
    <location>
        <begin position="197"/>
        <end position="251"/>
    </location>
</feature>
<keyword evidence="6 7" id="KW-0326">Glycosidase</keyword>
<evidence type="ECO:0000256" key="4">
    <source>
        <dbReference type="ARBA" id="ARBA00023024"/>
    </source>
</evidence>
<evidence type="ECO:0000313" key="11">
    <source>
        <dbReference type="EMBL" id="QLI82573.1"/>
    </source>
</evidence>
<dbReference type="GO" id="GO:0008061">
    <property type="term" value="F:chitin binding"/>
    <property type="evidence" value="ECO:0007669"/>
    <property type="project" value="InterPro"/>
</dbReference>
<evidence type="ECO:0000256" key="8">
    <source>
        <dbReference type="SAM" id="MobiDB-lite"/>
    </source>
</evidence>
<gene>
    <name evidence="11" type="ORF">HZU75_14125</name>
</gene>
<dbReference type="Pfam" id="PF00704">
    <property type="entry name" value="Glyco_hydro_18"/>
    <property type="match status" value="1"/>
</dbReference>
<evidence type="ECO:0000313" key="12">
    <source>
        <dbReference type="Proteomes" id="UP000510822"/>
    </source>
</evidence>
<evidence type="ECO:0000256" key="3">
    <source>
        <dbReference type="ARBA" id="ARBA00022801"/>
    </source>
</evidence>
<dbReference type="GO" id="GO:0005576">
    <property type="term" value="C:extracellular region"/>
    <property type="evidence" value="ECO:0007669"/>
    <property type="project" value="InterPro"/>
</dbReference>
<proteinExistence type="predicted"/>
<keyword evidence="3 7" id="KW-0378">Hydrolase</keyword>
<feature type="compositionally biased region" description="Low complexity" evidence="8">
    <location>
        <begin position="70"/>
        <end position="91"/>
    </location>
</feature>
<dbReference type="InterPro" id="IPR001223">
    <property type="entry name" value="Glyco_hydro18_cat"/>
</dbReference>
<organism evidence="11 12">
    <name type="scientific">Chitinibacter fontanus</name>
    <dbReference type="NCBI Taxonomy" id="1737446"/>
    <lineage>
        <taxon>Bacteria</taxon>
        <taxon>Pseudomonadati</taxon>
        <taxon>Pseudomonadota</taxon>
        <taxon>Betaproteobacteria</taxon>
        <taxon>Neisseriales</taxon>
        <taxon>Chitinibacteraceae</taxon>
        <taxon>Chitinibacter</taxon>
    </lineage>
</organism>
<dbReference type="GO" id="GO:0006032">
    <property type="term" value="P:chitin catabolic process"/>
    <property type="evidence" value="ECO:0007669"/>
    <property type="project" value="UniProtKB-KW"/>
</dbReference>
<evidence type="ECO:0000256" key="6">
    <source>
        <dbReference type="ARBA" id="ARBA00023295"/>
    </source>
</evidence>
<dbReference type="GO" id="GO:0008843">
    <property type="term" value="F:endochitinase activity"/>
    <property type="evidence" value="ECO:0007669"/>
    <property type="project" value="UniProtKB-EC"/>
</dbReference>
<dbReference type="SMART" id="SM00495">
    <property type="entry name" value="ChtBD3"/>
    <property type="match status" value="2"/>
</dbReference>
<evidence type="ECO:0000256" key="1">
    <source>
        <dbReference type="ARBA" id="ARBA00000822"/>
    </source>
</evidence>
<evidence type="ECO:0000259" key="10">
    <source>
        <dbReference type="PROSITE" id="PS51910"/>
    </source>
</evidence>
<dbReference type="InterPro" id="IPR017853">
    <property type="entry name" value="GH"/>
</dbReference>
<dbReference type="GO" id="GO:0005975">
    <property type="term" value="P:carbohydrate metabolic process"/>
    <property type="evidence" value="ECO:0007669"/>
    <property type="project" value="InterPro"/>
</dbReference>
<dbReference type="EMBL" id="CP058952">
    <property type="protein sequence ID" value="QLI82573.1"/>
    <property type="molecule type" value="Genomic_DNA"/>
</dbReference>
<dbReference type="InterPro" id="IPR003610">
    <property type="entry name" value="CBM5/12"/>
</dbReference>
<dbReference type="InterPro" id="IPR029070">
    <property type="entry name" value="Chitinase_insertion_sf"/>
</dbReference>
<dbReference type="InterPro" id="IPR011583">
    <property type="entry name" value="Chitinase_II/V-like_cat"/>
</dbReference>
<accession>A0A7D5VC05</accession>
<keyword evidence="12" id="KW-1185">Reference proteome</keyword>
<dbReference type="Pfam" id="PF02839">
    <property type="entry name" value="CBM_5_12"/>
    <property type="match status" value="2"/>
</dbReference>
<evidence type="ECO:0000256" key="2">
    <source>
        <dbReference type="ARBA" id="ARBA00012729"/>
    </source>
</evidence>
<sequence>MNFRLTAISAVVAIASSAAFAATAWNSATVYTGGEIVTYQGKDYKAKWWTQNNVPGAEQWGPWELQSGSVTPTATPVAPTATPATATPTPVAPTATPVVATPTPAVATPTPAAGSCTNAAWLDSAIYVGGNLVSYNGRNYKAKWWTQGNAPGTNDVWQDLGACDGKATPAPTATPVVTTAPTATPVVTAKPTATPVVTATPTPTNTPAVTATPKPSATPVVTASPTPTATPVVTASPLPTTSPTNPPSTGAKQVGTYFAEWSIYGRAFYLKNMQDSGQASKLTFLNYSFANVYKQADGTYKCQANINKAETGNQDGGDAWAVYQKGFAANESVDGVADAWGTDGQQVNLKGNMNQLKKLKAKNPNLKALISLGGWTWSKYFSAASATPALRQALVSSCIDVWIKGNLPFDAASNAGGPGTGAGVFDGIDIDWEYPGVQGIGTNTVDPVNDKANYTLLMQEFRKQLDALGATNGKKYLLTVAIGAGDEKIAATAPAEYSKYLDWINIMSYDYNGGWDAQGPTDFQSNLYQDPASPRTVDPKTGKVSKYYTDAAVKDLIARGVPAAKLHMGVPFYGRGWTGVANVNNGLYQKATGAAKGTYEAGIEDYKVLKNAPGTEYIHPVTQQTYRFDGSTFWSYDTPRDIKLKADYAKSMGMGGIFSWEADGDTTTGELVEAMTYINK</sequence>
<comment type="catalytic activity">
    <reaction evidence="1">
        <text>Random endo-hydrolysis of N-acetyl-beta-D-glucosaminide (1-&gt;4)-beta-linkages in chitin and chitodextrins.</text>
        <dbReference type="EC" id="3.2.1.14"/>
    </reaction>
</comment>
<reference evidence="11 12" key="1">
    <citation type="journal article" date="2016" name="Int. J. Syst. Evol. Microbiol.">
        <title>Chitinibacter fontanus sp. nov., isolated from a spring.</title>
        <authorList>
            <person name="Sheu S.Y."/>
            <person name="Li Y.S."/>
            <person name="Young C.C."/>
            <person name="Chen W.M."/>
        </authorList>
    </citation>
    <scope>NUCLEOTIDE SEQUENCE [LARGE SCALE GENOMIC DNA]</scope>
    <source>
        <strain evidence="11 12">STM-7</strain>
    </source>
</reference>
<protein>
    <recommendedName>
        <fullName evidence="2">chitinase</fullName>
        <ecNumber evidence="2">3.2.1.14</ecNumber>
    </recommendedName>
</protein>
<evidence type="ECO:0000256" key="5">
    <source>
        <dbReference type="ARBA" id="ARBA00023277"/>
    </source>
</evidence>
<dbReference type="Gene3D" id="2.10.10.20">
    <property type="entry name" value="Carbohydrate-binding module superfamily 5/12"/>
    <property type="match status" value="2"/>
</dbReference>
<dbReference type="CDD" id="cd12215">
    <property type="entry name" value="ChiC_BD"/>
    <property type="match status" value="2"/>
</dbReference>
<feature type="signal peptide" evidence="9">
    <location>
        <begin position="1"/>
        <end position="21"/>
    </location>
</feature>